<dbReference type="InterPro" id="IPR015421">
    <property type="entry name" value="PyrdxlP-dep_Trfase_major"/>
</dbReference>
<dbReference type="SUPFAM" id="SSF53383">
    <property type="entry name" value="PLP-dependent transferases"/>
    <property type="match status" value="1"/>
</dbReference>
<sequence length="312" mass="33337">MAQDTVPTSGSGSEGVEASHILHRTPYPPPVVVSAEGSYLYLKDGSKVYDAVGGAAVACLGNSHPKVMQAIKDQVDKVSYVYNIVTSNEPAEALAKKLVDTSDGAFSLVGYASGGSEAMEGVLKLARQYYVEIGQPERTNFIARQMSYHGNTIDERNFHHVSPAYARRYQRPDETEEQYVERLRQELEDKFIALGPDTVIGFVAETVVGATTGVVGAPKGYFKAVKSVCDKYGALLILDEVMSGMGRMGTLHGWQSCGDNVAPDIQAVAKGLGGGYASIGAVLVSPKVANGIQAKGGFWKHGHTYQASSFPH</sequence>
<dbReference type="Proteomes" id="UP001140091">
    <property type="component" value="Unassembled WGS sequence"/>
</dbReference>
<proteinExistence type="inferred from homology"/>
<dbReference type="InterPro" id="IPR005814">
    <property type="entry name" value="Aminotrans_3"/>
</dbReference>
<keyword evidence="5" id="KW-1185">Reference proteome</keyword>
<dbReference type="PANTHER" id="PTHR43094">
    <property type="entry name" value="AMINOTRANSFERASE"/>
    <property type="match status" value="1"/>
</dbReference>
<comment type="similarity">
    <text evidence="1 2">Belongs to the class-III pyridoxal-phosphate-dependent aminotransferase family.</text>
</comment>
<gene>
    <name evidence="4" type="ORF">H1R20_g3936</name>
</gene>
<name>A0A9W8MJP0_9AGAR</name>
<reference evidence="4" key="1">
    <citation type="submission" date="2022-06" db="EMBL/GenBank/DDBJ databases">
        <title>Genome Sequence of Candolleomyces eurysporus.</title>
        <authorList>
            <person name="Buettner E."/>
        </authorList>
    </citation>
    <scope>NUCLEOTIDE SEQUENCE</scope>
    <source>
        <strain evidence="4">VTCC 930004</strain>
    </source>
</reference>
<dbReference type="GO" id="GO:0008483">
    <property type="term" value="F:transaminase activity"/>
    <property type="evidence" value="ECO:0007669"/>
    <property type="project" value="InterPro"/>
</dbReference>
<feature type="non-terminal residue" evidence="4">
    <location>
        <position position="1"/>
    </location>
</feature>
<evidence type="ECO:0000256" key="1">
    <source>
        <dbReference type="ARBA" id="ARBA00008954"/>
    </source>
</evidence>
<dbReference type="GO" id="GO:0030170">
    <property type="term" value="F:pyridoxal phosphate binding"/>
    <property type="evidence" value="ECO:0007669"/>
    <property type="project" value="InterPro"/>
</dbReference>
<feature type="region of interest" description="Disordered" evidence="3">
    <location>
        <begin position="1"/>
        <end position="21"/>
    </location>
</feature>
<feature type="compositionally biased region" description="Polar residues" evidence="3">
    <location>
        <begin position="1"/>
        <end position="11"/>
    </location>
</feature>
<dbReference type="Pfam" id="PF00202">
    <property type="entry name" value="Aminotran_3"/>
    <property type="match status" value="1"/>
</dbReference>
<evidence type="ECO:0000256" key="2">
    <source>
        <dbReference type="RuleBase" id="RU003560"/>
    </source>
</evidence>
<dbReference type="InterPro" id="IPR015424">
    <property type="entry name" value="PyrdxlP-dep_Trfase"/>
</dbReference>
<comment type="caution">
    <text evidence="4">The sequence shown here is derived from an EMBL/GenBank/DDBJ whole genome shotgun (WGS) entry which is preliminary data.</text>
</comment>
<dbReference type="GO" id="GO:0005829">
    <property type="term" value="C:cytosol"/>
    <property type="evidence" value="ECO:0007669"/>
    <property type="project" value="TreeGrafter"/>
</dbReference>
<organism evidence="4 5">
    <name type="scientific">Candolleomyces eurysporus</name>
    <dbReference type="NCBI Taxonomy" id="2828524"/>
    <lineage>
        <taxon>Eukaryota</taxon>
        <taxon>Fungi</taxon>
        <taxon>Dikarya</taxon>
        <taxon>Basidiomycota</taxon>
        <taxon>Agaricomycotina</taxon>
        <taxon>Agaricomycetes</taxon>
        <taxon>Agaricomycetidae</taxon>
        <taxon>Agaricales</taxon>
        <taxon>Agaricineae</taxon>
        <taxon>Psathyrellaceae</taxon>
        <taxon>Candolleomyces</taxon>
    </lineage>
</organism>
<protein>
    <recommendedName>
        <fullName evidence="6">PLP-dependent transferase</fullName>
    </recommendedName>
</protein>
<keyword evidence="2" id="KW-0663">Pyridoxal phosphate</keyword>
<dbReference type="EMBL" id="JANBPK010000750">
    <property type="protein sequence ID" value="KAJ2933156.1"/>
    <property type="molecule type" value="Genomic_DNA"/>
</dbReference>
<dbReference type="Gene3D" id="3.40.640.10">
    <property type="entry name" value="Type I PLP-dependent aspartate aminotransferase-like (Major domain)"/>
    <property type="match status" value="1"/>
</dbReference>
<accession>A0A9W8MJP0</accession>
<evidence type="ECO:0008006" key="6">
    <source>
        <dbReference type="Google" id="ProtNLM"/>
    </source>
</evidence>
<dbReference type="PANTHER" id="PTHR43094:SF1">
    <property type="entry name" value="AMINOTRANSFERASE CLASS-III"/>
    <property type="match status" value="1"/>
</dbReference>
<evidence type="ECO:0000313" key="4">
    <source>
        <dbReference type="EMBL" id="KAJ2933156.1"/>
    </source>
</evidence>
<evidence type="ECO:0000256" key="3">
    <source>
        <dbReference type="SAM" id="MobiDB-lite"/>
    </source>
</evidence>
<evidence type="ECO:0000313" key="5">
    <source>
        <dbReference type="Proteomes" id="UP001140091"/>
    </source>
</evidence>
<dbReference type="AlphaFoldDB" id="A0A9W8MJP0"/>
<dbReference type="OrthoDB" id="10261433at2759"/>